<proteinExistence type="predicted"/>
<feature type="signal peptide" evidence="1">
    <location>
        <begin position="1"/>
        <end position="24"/>
    </location>
</feature>
<dbReference type="HOGENOM" id="CLU_1149577_0_0_1"/>
<organism evidence="2">
    <name type="scientific">Rhizophagus irregularis (strain DAOM 181602 / DAOM 197198 / MUCL 43194)</name>
    <name type="common">Arbuscular mycorrhizal fungus</name>
    <name type="synonym">Glomus intraradices</name>
    <dbReference type="NCBI Taxonomy" id="747089"/>
    <lineage>
        <taxon>Eukaryota</taxon>
        <taxon>Fungi</taxon>
        <taxon>Fungi incertae sedis</taxon>
        <taxon>Mucoromycota</taxon>
        <taxon>Glomeromycotina</taxon>
        <taxon>Glomeromycetes</taxon>
        <taxon>Glomerales</taxon>
        <taxon>Glomeraceae</taxon>
        <taxon>Rhizophagus</taxon>
    </lineage>
</organism>
<feature type="chain" id="PRO_5004689282" evidence="1">
    <location>
        <begin position="25"/>
        <end position="242"/>
    </location>
</feature>
<dbReference type="EMBL" id="KI286157">
    <property type="protein sequence ID" value="ESA11304.1"/>
    <property type="molecule type" value="Genomic_DNA"/>
</dbReference>
<keyword evidence="1" id="KW-0732">Signal</keyword>
<protein>
    <submittedName>
        <fullName evidence="2">Uncharacterized protein</fullName>
    </submittedName>
</protein>
<gene>
    <name evidence="2" type="ORF">GLOINDRAFT_347828</name>
</gene>
<evidence type="ECO:0000313" key="2">
    <source>
        <dbReference type="EMBL" id="ESA11304.1"/>
    </source>
</evidence>
<accession>U9TSZ3</accession>
<feature type="non-terminal residue" evidence="2">
    <location>
        <position position="242"/>
    </location>
</feature>
<name>U9TSZ3_RHIID</name>
<dbReference type="AlphaFoldDB" id="U9TSZ3"/>
<sequence>MVIFSRTLFFLITIFTLSIIVTFAQEPIEYTESLPGFRFGGSDTYKDGTIILLFTQGNNQTKFLDTKIHLRIIFVNRTILPVEINYNSLPDFIPQYCKNSFDGSGYTFFFTDIDGSKPDVINSQNYNYFRIHFLSNGAVSFIDTNYFDVRNTTVLDYSATEIIPLFYGGYLGFNRLNPNNKLIITYDDNINIKQTLNLTYNFNKNGLSSFIMQKQSLLWFFNYDNIQTWNINFYPLNSIEIT</sequence>
<reference evidence="2" key="1">
    <citation type="submission" date="2013-07" db="EMBL/GenBank/DDBJ databases">
        <title>The genome of an arbuscular mycorrhizal fungus provides insights into the evolution of the oldest plant symbiosis.</title>
        <authorList>
            <consortium name="DOE Joint Genome Institute"/>
            <person name="Tisserant E."/>
            <person name="Malbreil M."/>
            <person name="Kuo A."/>
            <person name="Kohler A."/>
            <person name="Symeonidi A."/>
            <person name="Balestrini R."/>
            <person name="Charron P."/>
            <person name="Duensing N."/>
            <person name="Frei-dit-Frey N."/>
            <person name="Gianinazzi-Pearson V."/>
            <person name="Gilbert B."/>
            <person name="Handa Y."/>
            <person name="Hijri M."/>
            <person name="Kaul R."/>
            <person name="Kawaguchi M."/>
            <person name="Krajinski F."/>
            <person name="Lammers P."/>
            <person name="Lapierre D."/>
            <person name="Masclaux F.G."/>
            <person name="Murat C."/>
            <person name="Morin E."/>
            <person name="Ndikumana S."/>
            <person name="Pagni M."/>
            <person name="Petitpierre D."/>
            <person name="Requena N."/>
            <person name="Rosikiewicz P."/>
            <person name="Riley R."/>
            <person name="Saito K."/>
            <person name="San Clemente H."/>
            <person name="Shapiro H."/>
            <person name="van Tuinen D."/>
            <person name="Becard G."/>
            <person name="Bonfante P."/>
            <person name="Paszkowski U."/>
            <person name="Shachar-Hill Y."/>
            <person name="Young J.P."/>
            <person name="Sanders I.R."/>
            <person name="Henrissat B."/>
            <person name="Rensing S.A."/>
            <person name="Grigoriev I.V."/>
            <person name="Corradi N."/>
            <person name="Roux C."/>
            <person name="Martin F."/>
        </authorList>
    </citation>
    <scope>NUCLEOTIDE SEQUENCE</scope>
    <source>
        <strain evidence="2">DAOM 197198</strain>
    </source>
</reference>
<evidence type="ECO:0000256" key="1">
    <source>
        <dbReference type="SAM" id="SignalP"/>
    </source>
</evidence>